<feature type="region of interest" description="Disordered" evidence="1">
    <location>
        <begin position="349"/>
        <end position="388"/>
    </location>
</feature>
<feature type="compositionally biased region" description="Basic and acidic residues" evidence="1">
    <location>
        <begin position="214"/>
        <end position="237"/>
    </location>
</feature>
<gene>
    <name evidence="3" type="ORF">LSINAPIS_LOCUS3867</name>
</gene>
<evidence type="ECO:0000313" key="4">
    <source>
        <dbReference type="Proteomes" id="UP000324832"/>
    </source>
</evidence>
<sequence>MRIIWLLALSLAVLQATADEDETWVEEEDLEDYNDYKDYDRYKRSVDGPFDEHIRVKRRNRRSTRHPRQIHQYEVYEPFEEGSYPAPSYQEMLAASAGHYHRTYYPTNNRVARHLNGQIPAGPLTFGVEPSDPIHIVAAPVHLAAPPADTSPVHFGKPAEVVGLVEPAADLSTAAGGHHPHVVGHEKSFGHAHDGSHYGEHGGKASKGSNSNHYLDKGNKGHKIDELHRKEYEEAAGKKRKHHDRAGHKGSHEEEAFGQRGAHFGEKKAHKKGHKTKGFHNKYHKDEFHKEHKFYDDFHKDGEHHRYGKFNARHATNESGKKKAHHVNAGHDFIEKGKNGYSKKGHIDADHRGHHGTAGHDEHHEHHSQHGKKGGKEGGSHWGYAKKN</sequence>
<feature type="chain" id="PRO_5022868598" description="Histidine-rich glycoprotein-like" evidence="2">
    <location>
        <begin position="19"/>
        <end position="388"/>
    </location>
</feature>
<evidence type="ECO:0000256" key="1">
    <source>
        <dbReference type="SAM" id="MobiDB-lite"/>
    </source>
</evidence>
<feature type="signal peptide" evidence="2">
    <location>
        <begin position="1"/>
        <end position="18"/>
    </location>
</feature>
<dbReference type="InterPro" id="IPR031959">
    <property type="entry name" value="DUF4779"/>
</dbReference>
<dbReference type="Proteomes" id="UP000324832">
    <property type="component" value="Unassembled WGS sequence"/>
</dbReference>
<keyword evidence="4" id="KW-1185">Reference proteome</keyword>
<reference evidence="3 4" key="1">
    <citation type="submission" date="2017-07" db="EMBL/GenBank/DDBJ databases">
        <authorList>
            <person name="Talla V."/>
            <person name="Backstrom N."/>
        </authorList>
    </citation>
    <scope>NUCLEOTIDE SEQUENCE [LARGE SCALE GENOMIC DNA]</scope>
</reference>
<organism evidence="3 4">
    <name type="scientific">Leptidea sinapis</name>
    <dbReference type="NCBI Taxonomy" id="189913"/>
    <lineage>
        <taxon>Eukaryota</taxon>
        <taxon>Metazoa</taxon>
        <taxon>Ecdysozoa</taxon>
        <taxon>Arthropoda</taxon>
        <taxon>Hexapoda</taxon>
        <taxon>Insecta</taxon>
        <taxon>Pterygota</taxon>
        <taxon>Neoptera</taxon>
        <taxon>Endopterygota</taxon>
        <taxon>Lepidoptera</taxon>
        <taxon>Glossata</taxon>
        <taxon>Ditrysia</taxon>
        <taxon>Papilionoidea</taxon>
        <taxon>Pieridae</taxon>
        <taxon>Dismorphiinae</taxon>
        <taxon>Leptidea</taxon>
    </lineage>
</organism>
<dbReference type="AlphaFoldDB" id="A0A5E4Q0U6"/>
<feature type="region of interest" description="Disordered" evidence="1">
    <location>
        <begin position="174"/>
        <end position="279"/>
    </location>
</feature>
<dbReference type="EMBL" id="FZQP02000981">
    <property type="protein sequence ID" value="VVC91112.1"/>
    <property type="molecule type" value="Genomic_DNA"/>
</dbReference>
<name>A0A5E4Q0U6_9NEOP</name>
<feature type="compositionally biased region" description="Basic residues" evidence="1">
    <location>
        <begin position="238"/>
        <end position="249"/>
    </location>
</feature>
<feature type="compositionally biased region" description="Basic and acidic residues" evidence="1">
    <location>
        <begin position="250"/>
        <end position="267"/>
    </location>
</feature>
<accession>A0A5E4Q0U6</accession>
<evidence type="ECO:0000313" key="3">
    <source>
        <dbReference type="EMBL" id="VVC91112.1"/>
    </source>
</evidence>
<feature type="compositionally biased region" description="Basic residues" evidence="1">
    <location>
        <begin position="268"/>
        <end position="279"/>
    </location>
</feature>
<protein>
    <recommendedName>
        <fullName evidence="5">Histidine-rich glycoprotein-like</fullName>
    </recommendedName>
</protein>
<proteinExistence type="predicted"/>
<keyword evidence="2" id="KW-0732">Signal</keyword>
<dbReference type="Pfam" id="PF16009">
    <property type="entry name" value="DUF4779"/>
    <property type="match status" value="1"/>
</dbReference>
<evidence type="ECO:0000256" key="2">
    <source>
        <dbReference type="SAM" id="SignalP"/>
    </source>
</evidence>
<feature type="compositionally biased region" description="Basic and acidic residues" evidence="1">
    <location>
        <begin position="183"/>
        <end position="203"/>
    </location>
</feature>
<evidence type="ECO:0008006" key="5">
    <source>
        <dbReference type="Google" id="ProtNLM"/>
    </source>
</evidence>